<accession>A0A1H5XLC9</accession>
<proteinExistence type="predicted"/>
<protein>
    <submittedName>
        <fullName evidence="2">Uncharacterized protein</fullName>
    </submittedName>
</protein>
<evidence type="ECO:0000313" key="3">
    <source>
        <dbReference type="Proteomes" id="UP000236752"/>
    </source>
</evidence>
<keyword evidence="3" id="KW-1185">Reference proteome</keyword>
<evidence type="ECO:0000313" key="2">
    <source>
        <dbReference type="EMBL" id="SEG12522.1"/>
    </source>
</evidence>
<dbReference type="RefSeq" id="WP_103910209.1">
    <property type="nucleotide sequence ID" value="NZ_FNUZ01000002.1"/>
</dbReference>
<keyword evidence="1" id="KW-0472">Membrane</keyword>
<reference evidence="2 3" key="1">
    <citation type="submission" date="2016-10" db="EMBL/GenBank/DDBJ databases">
        <authorList>
            <person name="de Groot N.N."/>
        </authorList>
    </citation>
    <scope>NUCLEOTIDE SEQUENCE [LARGE SCALE GENOMIC DNA]</scope>
    <source>
        <strain evidence="2 3">DSM 26915</strain>
    </source>
</reference>
<sequence length="73" mass="8559">MIKDIIIQFPGYYKLQNTANRTTCSRCREEHWQSEQACPRCGKTRTWIDKHIPTAVYPLAALAVLMLYRLVFV</sequence>
<gene>
    <name evidence="2" type="ORF">SAMN04488045_1933</name>
</gene>
<name>A0A1H5XLC9_9RHOB</name>
<keyword evidence="1" id="KW-0812">Transmembrane</keyword>
<evidence type="ECO:0000256" key="1">
    <source>
        <dbReference type="SAM" id="Phobius"/>
    </source>
</evidence>
<dbReference type="EMBL" id="FNUZ01000002">
    <property type="protein sequence ID" value="SEG12522.1"/>
    <property type="molecule type" value="Genomic_DNA"/>
</dbReference>
<dbReference type="AlphaFoldDB" id="A0A1H5XLC9"/>
<keyword evidence="1" id="KW-1133">Transmembrane helix</keyword>
<organism evidence="2 3">
    <name type="scientific">Thalassococcus halodurans</name>
    <dbReference type="NCBI Taxonomy" id="373675"/>
    <lineage>
        <taxon>Bacteria</taxon>
        <taxon>Pseudomonadati</taxon>
        <taxon>Pseudomonadota</taxon>
        <taxon>Alphaproteobacteria</taxon>
        <taxon>Rhodobacterales</taxon>
        <taxon>Roseobacteraceae</taxon>
        <taxon>Thalassococcus</taxon>
    </lineage>
</organism>
<feature type="transmembrane region" description="Helical" evidence="1">
    <location>
        <begin position="55"/>
        <end position="72"/>
    </location>
</feature>
<dbReference type="Proteomes" id="UP000236752">
    <property type="component" value="Unassembled WGS sequence"/>
</dbReference>